<keyword evidence="4" id="KW-1185">Reference proteome</keyword>
<evidence type="ECO:0000313" key="4">
    <source>
        <dbReference type="Proteomes" id="UP001304769"/>
    </source>
</evidence>
<keyword evidence="2" id="KW-1133">Transmembrane helix</keyword>
<proteinExistence type="predicted"/>
<protein>
    <submittedName>
        <fullName evidence="3">Uncharacterized protein</fullName>
    </submittedName>
</protein>
<evidence type="ECO:0000313" key="3">
    <source>
        <dbReference type="EMBL" id="MEA5457346.1"/>
    </source>
</evidence>
<reference evidence="3 4" key="1">
    <citation type="submission" date="2023-12" db="EMBL/GenBank/DDBJ databases">
        <title>Sinomonas terricola sp. nov, isolated from litchi orchard soil in Guangdong, PR China.</title>
        <authorList>
            <person name="Jiaxin W."/>
            <person name="Yang Z."/>
            <person name="Honghui Z."/>
        </authorList>
    </citation>
    <scope>NUCLEOTIDE SEQUENCE [LARGE SCALE GENOMIC DNA]</scope>
    <source>
        <strain evidence="3 4">JGH33</strain>
    </source>
</reference>
<evidence type="ECO:0000256" key="2">
    <source>
        <dbReference type="SAM" id="Phobius"/>
    </source>
</evidence>
<sequence>MADEESVTGEDIAADERTPADPETPVTAPNIRKITLAWLAALVLAIIAAVAAIILVQAASGPAQPVRAYLSALQAGDGARALGALRAQVPPGSAAMLDGAPLRDSMSRIHELKVGQPHPAADGRQDVSVTFTSDGASYSSDFLVEQTGTDWLFFPRWSIVPGPLPTVDASVINSSRATLNGAAVNMPSGRNSFPVFYPGSYVGALPGEYFAADAKTAVVAGRGSQPLSLETKATPALNAAIAQKAKEFLDQCAQTASSQQRLQPDCPFSYATGNRIVDGTIAWSVTQYPSATVTPFNGQWAVAPLSGKAKLTAQQIDLFTGKVSELDVERGFTFTVRLDVSGTTITLTPVIG</sequence>
<keyword evidence="2" id="KW-0812">Transmembrane</keyword>
<name>A0ABU5TD18_9MICC</name>
<dbReference type="EMBL" id="JAYGGQ010000028">
    <property type="protein sequence ID" value="MEA5457346.1"/>
    <property type="molecule type" value="Genomic_DNA"/>
</dbReference>
<dbReference type="RefSeq" id="WP_323281257.1">
    <property type="nucleotide sequence ID" value="NZ_JAYGGQ010000028.1"/>
</dbReference>
<feature type="transmembrane region" description="Helical" evidence="2">
    <location>
        <begin position="36"/>
        <end position="56"/>
    </location>
</feature>
<evidence type="ECO:0000256" key="1">
    <source>
        <dbReference type="SAM" id="MobiDB-lite"/>
    </source>
</evidence>
<dbReference type="Proteomes" id="UP001304769">
    <property type="component" value="Unassembled WGS sequence"/>
</dbReference>
<feature type="region of interest" description="Disordered" evidence="1">
    <location>
        <begin position="1"/>
        <end position="26"/>
    </location>
</feature>
<accession>A0ABU5TD18</accession>
<gene>
    <name evidence="3" type="ORF">SPF06_21740</name>
</gene>
<comment type="caution">
    <text evidence="3">The sequence shown here is derived from an EMBL/GenBank/DDBJ whole genome shotgun (WGS) entry which is preliminary data.</text>
</comment>
<keyword evidence="2" id="KW-0472">Membrane</keyword>
<organism evidence="3 4">
    <name type="scientific">Sinomonas terricola</name>
    <dbReference type="NCBI Taxonomy" id="3110330"/>
    <lineage>
        <taxon>Bacteria</taxon>
        <taxon>Bacillati</taxon>
        <taxon>Actinomycetota</taxon>
        <taxon>Actinomycetes</taxon>
        <taxon>Micrococcales</taxon>
        <taxon>Micrococcaceae</taxon>
        <taxon>Sinomonas</taxon>
    </lineage>
</organism>